<sequence length="273" mass="30400">MSPLSRNSAKSLLPSRWIFANFDRVLVAWSIAHPPAPSKLTRRLTEPLSRLLSIALIFSYIFPCFILAAQPGLFALSDLLELLSHAHGVVLEFGAGRGHTLTYYDPAKVYKVWAVEPNEENTCALSRKILQLGLNGTCQNLRCGIEDAETLRHVGIIDETVDTVVCILSLCTIPTPRDIISDLYSLMKPAGGQLLFLEHVDSEHSLTRTVQNWYTSLIWPYVTGGCELNRDTAKWCVEVMRNGNETPSSMEVHNIAGGWWNVFPHVSGRLVKA</sequence>
<dbReference type="OrthoDB" id="540004at2759"/>
<dbReference type="CDD" id="cd02440">
    <property type="entry name" value="AdoMet_MTases"/>
    <property type="match status" value="1"/>
</dbReference>
<dbReference type="EMBL" id="AM920421">
    <property type="protein sequence ID" value="CAP79227.1"/>
    <property type="molecule type" value="Genomic_DNA"/>
</dbReference>
<dbReference type="HOGENOM" id="CLU_037990_6_1_1"/>
<evidence type="ECO:0000313" key="3">
    <source>
        <dbReference type="Proteomes" id="UP000000724"/>
    </source>
</evidence>
<dbReference type="PANTHER" id="PTHR45036:SF1">
    <property type="entry name" value="METHYLTRANSFERASE LIKE 7A"/>
    <property type="match status" value="1"/>
</dbReference>
<dbReference type="InterPro" id="IPR052356">
    <property type="entry name" value="Thiol_S-MT"/>
</dbReference>
<dbReference type="VEuPathDB" id="FungiDB:PCH_Pc06g02340"/>
<dbReference type="OMA" id="GPWEKID"/>
<dbReference type="AlphaFoldDB" id="B6GWG6"/>
<gene>
    <name evidence="2" type="ORF">Pc06g02340</name>
    <name evidence="2" type="ORF">PCH_Pc06g02340</name>
</gene>
<accession>B6GWG6</accession>
<keyword evidence="1" id="KW-0472">Membrane</keyword>
<dbReference type="Proteomes" id="UP000000724">
    <property type="component" value="Contig Pc00c06"/>
</dbReference>
<organism evidence="2 3">
    <name type="scientific">Penicillium rubens (strain ATCC 28089 / DSM 1075 / NRRL 1951 / Wisconsin 54-1255)</name>
    <name type="common">Penicillium chrysogenum</name>
    <dbReference type="NCBI Taxonomy" id="500485"/>
    <lineage>
        <taxon>Eukaryota</taxon>
        <taxon>Fungi</taxon>
        <taxon>Dikarya</taxon>
        <taxon>Ascomycota</taxon>
        <taxon>Pezizomycotina</taxon>
        <taxon>Eurotiomycetes</taxon>
        <taxon>Eurotiomycetidae</taxon>
        <taxon>Eurotiales</taxon>
        <taxon>Aspergillaceae</taxon>
        <taxon>Penicillium</taxon>
        <taxon>Penicillium chrysogenum species complex</taxon>
    </lineage>
</organism>
<keyword evidence="1" id="KW-0812">Transmembrane</keyword>
<reference evidence="2 3" key="1">
    <citation type="journal article" date="2008" name="Nat. Biotechnol.">
        <title>Genome sequencing and analysis of the filamentous fungus Penicillium chrysogenum.</title>
        <authorList>
            <person name="van den Berg M.A."/>
            <person name="Albang R."/>
            <person name="Albermann K."/>
            <person name="Badger J.H."/>
            <person name="Daran J.-M."/>
            <person name="Driessen A.J.M."/>
            <person name="Garcia-Estrada C."/>
            <person name="Fedorova N.D."/>
            <person name="Harris D.M."/>
            <person name="Heijne W.H.M."/>
            <person name="Joardar V.S."/>
            <person name="Kiel J.A.K.W."/>
            <person name="Kovalchuk A."/>
            <person name="Martin J.F."/>
            <person name="Nierman W.C."/>
            <person name="Nijland J.G."/>
            <person name="Pronk J.T."/>
            <person name="Roubos J.A."/>
            <person name="van der Klei I.J."/>
            <person name="van Peij N.N.M.E."/>
            <person name="Veenhuis M."/>
            <person name="von Doehren H."/>
            <person name="Wagner C."/>
            <person name="Wortman J.R."/>
            <person name="Bovenberg R.A.L."/>
        </authorList>
    </citation>
    <scope>NUCLEOTIDE SEQUENCE [LARGE SCALE GENOMIC DNA]</scope>
    <source>
        <strain evidence="3">ATCC 28089 / DSM 1075 / NRRL 1951 / Wisconsin 54-1255</strain>
    </source>
</reference>
<keyword evidence="1" id="KW-1133">Transmembrane helix</keyword>
<feature type="transmembrane region" description="Helical" evidence="1">
    <location>
        <begin position="48"/>
        <end position="69"/>
    </location>
</feature>
<dbReference type="InterPro" id="IPR029063">
    <property type="entry name" value="SAM-dependent_MTases_sf"/>
</dbReference>
<evidence type="ECO:0000313" key="2">
    <source>
        <dbReference type="EMBL" id="CAP79227.1"/>
    </source>
</evidence>
<proteinExistence type="predicted"/>
<protein>
    <submittedName>
        <fullName evidence="2">Pc06g02340 protein</fullName>
    </submittedName>
</protein>
<keyword evidence="3" id="KW-1185">Reference proteome</keyword>
<evidence type="ECO:0000256" key="1">
    <source>
        <dbReference type="SAM" id="Phobius"/>
    </source>
</evidence>
<dbReference type="BioCyc" id="PCHR:PC06G02340-MONOMER"/>
<dbReference type="PANTHER" id="PTHR45036">
    <property type="entry name" value="METHYLTRANSFERASE LIKE 7B"/>
    <property type="match status" value="1"/>
</dbReference>
<dbReference type="eggNOG" id="KOG4300">
    <property type="taxonomic scope" value="Eukaryota"/>
</dbReference>
<dbReference type="Pfam" id="PF13489">
    <property type="entry name" value="Methyltransf_23"/>
    <property type="match status" value="1"/>
</dbReference>
<dbReference type="SUPFAM" id="SSF53335">
    <property type="entry name" value="S-adenosyl-L-methionine-dependent methyltransferases"/>
    <property type="match status" value="1"/>
</dbReference>
<dbReference type="Gene3D" id="3.40.50.150">
    <property type="entry name" value="Vaccinia Virus protein VP39"/>
    <property type="match status" value="1"/>
</dbReference>
<name>B6GWG6_PENRW</name>